<feature type="compositionally biased region" description="Polar residues" evidence="2">
    <location>
        <begin position="119"/>
        <end position="138"/>
    </location>
</feature>
<proteinExistence type="inferred from homology"/>
<dbReference type="OrthoDB" id="283927at2759"/>
<evidence type="ECO:0000313" key="4">
    <source>
        <dbReference type="EMBL" id="CAD8199909.1"/>
    </source>
</evidence>
<dbReference type="AlphaFoldDB" id="A0A8S1XGF6"/>
<keyword evidence="5" id="KW-1185">Reference proteome</keyword>
<dbReference type="EMBL" id="CAJJDP010000120">
    <property type="protein sequence ID" value="CAD8199909.1"/>
    <property type="molecule type" value="Genomic_DNA"/>
</dbReference>
<evidence type="ECO:0000256" key="1">
    <source>
        <dbReference type="ARBA" id="ARBA00010365"/>
    </source>
</evidence>
<dbReference type="OMA" id="MRNFDFY"/>
<evidence type="ECO:0000259" key="3">
    <source>
        <dbReference type="Pfam" id="PF04664"/>
    </source>
</evidence>
<dbReference type="PANTHER" id="PTHR14015">
    <property type="entry name" value="OPIOID GROWTH FACTOR RECEPTOR OGFR ZETA-TYPE OPIOID RECEPTOR"/>
    <property type="match status" value="1"/>
</dbReference>
<dbReference type="InterPro" id="IPR039574">
    <property type="entry name" value="OGFr"/>
</dbReference>
<protein>
    <recommendedName>
        <fullName evidence="3">Opioid growth factor receptor (OGFr) conserved domain-containing protein</fullName>
    </recommendedName>
</protein>
<reference evidence="4" key="1">
    <citation type="submission" date="2021-01" db="EMBL/GenBank/DDBJ databases">
        <authorList>
            <consortium name="Genoscope - CEA"/>
            <person name="William W."/>
        </authorList>
    </citation>
    <scope>NUCLEOTIDE SEQUENCE</scope>
</reference>
<feature type="region of interest" description="Disordered" evidence="2">
    <location>
        <begin position="118"/>
        <end position="139"/>
    </location>
</feature>
<dbReference type="InterPro" id="IPR006757">
    <property type="entry name" value="OGF_rcpt"/>
</dbReference>
<dbReference type="GO" id="GO:0016020">
    <property type="term" value="C:membrane"/>
    <property type="evidence" value="ECO:0007669"/>
    <property type="project" value="InterPro"/>
</dbReference>
<accession>A0A8S1XGF6</accession>
<evidence type="ECO:0000313" key="5">
    <source>
        <dbReference type="Proteomes" id="UP000683925"/>
    </source>
</evidence>
<dbReference type="Pfam" id="PF04664">
    <property type="entry name" value="OGFr_N"/>
    <property type="match status" value="1"/>
</dbReference>
<comment type="similarity">
    <text evidence="1">Belongs to the opioid growth factor receptor family.</text>
</comment>
<organism evidence="4 5">
    <name type="scientific">Paramecium octaurelia</name>
    <dbReference type="NCBI Taxonomy" id="43137"/>
    <lineage>
        <taxon>Eukaryota</taxon>
        <taxon>Sar</taxon>
        <taxon>Alveolata</taxon>
        <taxon>Ciliophora</taxon>
        <taxon>Intramacronucleata</taxon>
        <taxon>Oligohymenophorea</taxon>
        <taxon>Peniculida</taxon>
        <taxon>Parameciidae</taxon>
        <taxon>Paramecium</taxon>
    </lineage>
</organism>
<gene>
    <name evidence="4" type="ORF">POCTA_138.1.T1200190</name>
</gene>
<comment type="caution">
    <text evidence="4">The sequence shown here is derived from an EMBL/GenBank/DDBJ whole genome shotgun (WGS) entry which is preliminary data.</text>
</comment>
<name>A0A8S1XGF6_PAROT</name>
<sequence length="328" mass="39293">MQSNTPEILMRNFDFYNNATWQQVKPKIKAIIEQFQQQSKPQIEDLKSFYQDLEYDHSFIQWMFPNFYASKFNPNSYKLTLEERNRMIKSETILKRFHKNYILILRFFGILSKSKQDNESNQYSQPQTQAIQKQQNPKDLTISVKESQNSNQKQSENSMIKQTKIDQFIKSNQQITKDEQQQQSSEQQKTVCIQNDIQTQNNNLLQKIEQIQNTQQQELALVDKNQFELCCLRNTHNLLRLKRILSSLSVLKHRKEAIQLCQFLKKELTNLGREKVYQEYFSGFDRYNEELTTKEFKKKKGEDRFFNAYKLLYVDEDLVEKVDISIIQ</sequence>
<dbReference type="GO" id="GO:0140625">
    <property type="term" value="F:opioid growth factor receptor activity"/>
    <property type="evidence" value="ECO:0007669"/>
    <property type="project" value="InterPro"/>
</dbReference>
<dbReference type="PANTHER" id="PTHR14015:SF2">
    <property type="entry name" value="OPIOID GROWTH FACTOR RECEPTOR (OGFR) CONSERVED DOMAIN-CONTAINING PROTEIN"/>
    <property type="match status" value="1"/>
</dbReference>
<dbReference type="Proteomes" id="UP000683925">
    <property type="component" value="Unassembled WGS sequence"/>
</dbReference>
<evidence type="ECO:0000256" key="2">
    <source>
        <dbReference type="SAM" id="MobiDB-lite"/>
    </source>
</evidence>
<feature type="domain" description="Opioid growth factor receptor (OGFr) conserved" evidence="3">
    <location>
        <begin position="10"/>
        <end position="114"/>
    </location>
</feature>